<reference evidence="3" key="1">
    <citation type="submission" date="2022-11" db="UniProtKB">
        <authorList>
            <consortium name="WormBaseParasite"/>
        </authorList>
    </citation>
    <scope>IDENTIFICATION</scope>
</reference>
<sequence>MSVPLVVQLVDLHGDFPTQLAINRVPNTAPPRKSFNTNVDGQTNSAGAVSQAPIAESPDCANVCAMAFMADMNVTNP</sequence>
<protein>
    <submittedName>
        <fullName evidence="3">Uncharacterized protein</fullName>
    </submittedName>
</protein>
<name>A0A915L8R1_ROMCU</name>
<proteinExistence type="predicted"/>
<dbReference type="WBParaSite" id="nRc.2.0.1.t47212-RA">
    <property type="protein sequence ID" value="nRc.2.0.1.t47212-RA"/>
    <property type="gene ID" value="nRc.2.0.1.g47212"/>
</dbReference>
<evidence type="ECO:0000313" key="3">
    <source>
        <dbReference type="WBParaSite" id="nRc.2.0.1.t47212-RA"/>
    </source>
</evidence>
<evidence type="ECO:0000256" key="1">
    <source>
        <dbReference type="SAM" id="MobiDB-lite"/>
    </source>
</evidence>
<dbReference type="AlphaFoldDB" id="A0A915L8R1"/>
<dbReference type="Proteomes" id="UP000887565">
    <property type="component" value="Unplaced"/>
</dbReference>
<feature type="compositionally biased region" description="Polar residues" evidence="1">
    <location>
        <begin position="34"/>
        <end position="45"/>
    </location>
</feature>
<evidence type="ECO:0000313" key="2">
    <source>
        <dbReference type="Proteomes" id="UP000887565"/>
    </source>
</evidence>
<accession>A0A915L8R1</accession>
<organism evidence="2 3">
    <name type="scientific">Romanomermis culicivorax</name>
    <name type="common">Nematode worm</name>
    <dbReference type="NCBI Taxonomy" id="13658"/>
    <lineage>
        <taxon>Eukaryota</taxon>
        <taxon>Metazoa</taxon>
        <taxon>Ecdysozoa</taxon>
        <taxon>Nematoda</taxon>
        <taxon>Enoplea</taxon>
        <taxon>Dorylaimia</taxon>
        <taxon>Mermithida</taxon>
        <taxon>Mermithoidea</taxon>
        <taxon>Mermithidae</taxon>
        <taxon>Romanomermis</taxon>
    </lineage>
</organism>
<keyword evidence="2" id="KW-1185">Reference proteome</keyword>
<feature type="region of interest" description="Disordered" evidence="1">
    <location>
        <begin position="23"/>
        <end position="45"/>
    </location>
</feature>